<evidence type="ECO:0000313" key="3">
    <source>
        <dbReference type="Proteomes" id="UP000534286"/>
    </source>
</evidence>
<dbReference type="Pfam" id="PF01636">
    <property type="entry name" value="APH"/>
    <property type="match status" value="1"/>
</dbReference>
<protein>
    <recommendedName>
        <fullName evidence="1">Aminoglycoside phosphotransferase domain-containing protein</fullName>
    </recommendedName>
</protein>
<evidence type="ECO:0000259" key="1">
    <source>
        <dbReference type="Pfam" id="PF01636"/>
    </source>
</evidence>
<sequence length="260" mass="28607">MTDREVLTGSGVNEVVRIGATVRRPTGPWTPLIHGLLRHLREQGFTAAPAVHSVTGDGFEILDFIPGEVSNYPMTPAAASMRALESASELLRAYHDSTIGYARDVTDGWMLPARTPAEVICHGDYAPYNCVLDGDEVVGIIDFDTAHPAPRLWDIGYAVYRWAPTSSPDNPDGFGTTEEQARRARIFCDRYGLDAAGRAGLVDTVIARLHALVDFMRTEAARGNQAFARHLAEGHHLLYLGDAAYVREQRHVFDRHLLAT</sequence>
<dbReference type="RefSeq" id="WP_184755950.1">
    <property type="nucleotide sequence ID" value="NZ_BAABEK010000041.1"/>
</dbReference>
<dbReference type="AlphaFoldDB" id="A0A7W7RXI6"/>
<dbReference type="InterPro" id="IPR011009">
    <property type="entry name" value="Kinase-like_dom_sf"/>
</dbReference>
<organism evidence="2 3">
    <name type="scientific">Streptosporangium album</name>
    <dbReference type="NCBI Taxonomy" id="47479"/>
    <lineage>
        <taxon>Bacteria</taxon>
        <taxon>Bacillati</taxon>
        <taxon>Actinomycetota</taxon>
        <taxon>Actinomycetes</taxon>
        <taxon>Streptosporangiales</taxon>
        <taxon>Streptosporangiaceae</taxon>
        <taxon>Streptosporangium</taxon>
    </lineage>
</organism>
<keyword evidence="3" id="KW-1185">Reference proteome</keyword>
<comment type="caution">
    <text evidence="2">The sequence shown here is derived from an EMBL/GenBank/DDBJ whole genome shotgun (WGS) entry which is preliminary data.</text>
</comment>
<accession>A0A7W7RXI6</accession>
<name>A0A7W7RXI6_9ACTN</name>
<dbReference type="Gene3D" id="3.90.1200.10">
    <property type="match status" value="1"/>
</dbReference>
<dbReference type="Proteomes" id="UP000534286">
    <property type="component" value="Unassembled WGS sequence"/>
</dbReference>
<reference evidence="2 3" key="1">
    <citation type="submission" date="2020-08" db="EMBL/GenBank/DDBJ databases">
        <title>Sequencing the genomes of 1000 actinobacteria strains.</title>
        <authorList>
            <person name="Klenk H.-P."/>
        </authorList>
    </citation>
    <scope>NUCLEOTIDE SEQUENCE [LARGE SCALE GENOMIC DNA]</scope>
    <source>
        <strain evidence="2 3">DSM 43023</strain>
    </source>
</reference>
<dbReference type="InterPro" id="IPR002575">
    <property type="entry name" value="Aminoglycoside_PTrfase"/>
</dbReference>
<evidence type="ECO:0000313" key="2">
    <source>
        <dbReference type="EMBL" id="MBB4940098.1"/>
    </source>
</evidence>
<feature type="domain" description="Aminoglycoside phosphotransferase" evidence="1">
    <location>
        <begin position="111"/>
        <end position="168"/>
    </location>
</feature>
<proteinExistence type="predicted"/>
<dbReference type="SUPFAM" id="SSF56112">
    <property type="entry name" value="Protein kinase-like (PK-like)"/>
    <property type="match status" value="1"/>
</dbReference>
<dbReference type="EMBL" id="JACHJU010000001">
    <property type="protein sequence ID" value="MBB4940098.1"/>
    <property type="molecule type" value="Genomic_DNA"/>
</dbReference>
<gene>
    <name evidence="2" type="ORF">FHR32_004403</name>
</gene>